<accession>A0A8S9UCL7</accession>
<feature type="compositionally biased region" description="Low complexity" evidence="1">
    <location>
        <begin position="383"/>
        <end position="396"/>
    </location>
</feature>
<feature type="compositionally biased region" description="Polar residues" evidence="1">
    <location>
        <begin position="249"/>
        <end position="261"/>
    </location>
</feature>
<evidence type="ECO:0000313" key="3">
    <source>
        <dbReference type="Proteomes" id="UP000704712"/>
    </source>
</evidence>
<gene>
    <name evidence="2" type="ORF">GN958_ATG13585</name>
</gene>
<feature type="non-terminal residue" evidence="2">
    <location>
        <position position="1"/>
    </location>
</feature>
<feature type="region of interest" description="Disordered" evidence="1">
    <location>
        <begin position="374"/>
        <end position="402"/>
    </location>
</feature>
<evidence type="ECO:0000256" key="1">
    <source>
        <dbReference type="SAM" id="MobiDB-lite"/>
    </source>
</evidence>
<evidence type="ECO:0000313" key="2">
    <source>
        <dbReference type="EMBL" id="KAF4137222.1"/>
    </source>
</evidence>
<reference evidence="2" key="1">
    <citation type="submission" date="2020-03" db="EMBL/GenBank/DDBJ databases">
        <title>Hybrid Assembly of Korean Phytophthora infestans isolates.</title>
        <authorList>
            <person name="Prokchorchik M."/>
            <person name="Lee Y."/>
            <person name="Seo J."/>
            <person name="Cho J.-H."/>
            <person name="Park Y.-E."/>
            <person name="Jang D.-C."/>
            <person name="Im J.-S."/>
            <person name="Choi J.-G."/>
            <person name="Park H.-J."/>
            <person name="Lee G.-B."/>
            <person name="Lee Y.-G."/>
            <person name="Hong S.-Y."/>
            <person name="Cho K."/>
            <person name="Sohn K.H."/>
        </authorList>
    </citation>
    <scope>NUCLEOTIDE SEQUENCE</scope>
    <source>
        <strain evidence="2">KR_2_A2</strain>
    </source>
</reference>
<sequence>PYSKERNQLPAEELAQKTSKLLPEQLDTTSEAVVDLADDQIMAHVSLKGRDSSRHRYSSASANVSQQANASRKPVQRHDSVRNVLKLFRLRQENFGDMTGETGRSATTNGIGPPHIENDVRSTSDTDTQSPVSPRPDKQKHADVKTKASKTEQSSEKQRFLPREPVYALRREYKADDASLKLLGRSEQHKNISLKRKHFVHQKRVKACAPETRTTNAGGEPENVIQLNTVSVQANDFIEAVVPPACASKETSASASTQQNDFGPEKGSPMTQECEVAHSVSVNVSTQQKGAGIQCRLSEHGLTNGGRRNSPLPLSIADKYPIWVNLNGGSHFKEKKYLQVAGFGDPNAAGLTTNNDATALTIMPSATVLQKDKLDDGHDENQSDGQRSISMSSSQSQEKDTADIDDVLKAKYRTTYQEHYPVHERLSSDDREVPSGINPLIDLYDNMQRMTHRLRVLETCANSIDEEFKITQKRLSRIGDTHRGGSSSRSTVLEDIDEVLEIPEESGRRVGECEPPTGLLSKKASVDMETAKKLLETIEQLTTGKDDK</sequence>
<feature type="compositionally biased region" description="Basic and acidic residues" evidence="1">
    <location>
        <begin position="135"/>
        <end position="159"/>
    </location>
</feature>
<feature type="region of interest" description="Disordered" evidence="1">
    <location>
        <begin position="249"/>
        <end position="270"/>
    </location>
</feature>
<feature type="region of interest" description="Disordered" evidence="1">
    <location>
        <begin position="96"/>
        <end position="159"/>
    </location>
</feature>
<name>A0A8S9UCL7_PHYIN</name>
<comment type="caution">
    <text evidence="2">The sequence shown here is derived from an EMBL/GenBank/DDBJ whole genome shotgun (WGS) entry which is preliminary data.</text>
</comment>
<feature type="compositionally biased region" description="Low complexity" evidence="1">
    <location>
        <begin position="58"/>
        <end position="71"/>
    </location>
</feature>
<protein>
    <submittedName>
        <fullName evidence="2">Uncharacterized protein</fullName>
    </submittedName>
</protein>
<dbReference type="AlphaFoldDB" id="A0A8S9UCL7"/>
<proteinExistence type="predicted"/>
<dbReference type="Proteomes" id="UP000704712">
    <property type="component" value="Unassembled WGS sequence"/>
</dbReference>
<feature type="region of interest" description="Disordered" evidence="1">
    <location>
        <begin position="48"/>
        <end position="80"/>
    </location>
</feature>
<dbReference type="EMBL" id="JAACNO010001851">
    <property type="protein sequence ID" value="KAF4137222.1"/>
    <property type="molecule type" value="Genomic_DNA"/>
</dbReference>
<organism evidence="2 3">
    <name type="scientific">Phytophthora infestans</name>
    <name type="common">Potato late blight agent</name>
    <name type="synonym">Botrytis infestans</name>
    <dbReference type="NCBI Taxonomy" id="4787"/>
    <lineage>
        <taxon>Eukaryota</taxon>
        <taxon>Sar</taxon>
        <taxon>Stramenopiles</taxon>
        <taxon>Oomycota</taxon>
        <taxon>Peronosporomycetes</taxon>
        <taxon>Peronosporales</taxon>
        <taxon>Peronosporaceae</taxon>
        <taxon>Phytophthora</taxon>
    </lineage>
</organism>